<keyword evidence="1" id="KW-0812">Transmembrane</keyword>
<feature type="transmembrane region" description="Helical" evidence="1">
    <location>
        <begin position="181"/>
        <end position="202"/>
    </location>
</feature>
<evidence type="ECO:0000313" key="3">
    <source>
        <dbReference type="Proteomes" id="UP001596472"/>
    </source>
</evidence>
<protein>
    <submittedName>
        <fullName evidence="2">ABC transporter permease</fullName>
    </submittedName>
</protein>
<sequence length="302" mass="32951">MSKALPNRPLNPRRIAVLAFNTFTQLVRMKVFYFLAIFAVIVIGSNSLDLPTNSAPENAGVQVLYAIKNTSLGCMGLFSLVLAVVATGLLLPKDVEDRTLYTILAKPVPRLDYLVGKLLGVTSLIFISMVVMDLLMVGVLQLRTNEVLETRAHFADSAGYPAEMKERYLAETRALGPSWNLQAGVLVVFFRAAVMAAVALLLSTFSTSTLFTAVVGFMILFVGFFQADARDFYFSGTGALGRVGSGAISVVLPDLQLFNVVDSIIEGKLLEAGMLLKIAGVTLFYCVIYTFTSWIIFARKEF</sequence>
<dbReference type="Proteomes" id="UP001596472">
    <property type="component" value="Unassembled WGS sequence"/>
</dbReference>
<comment type="caution">
    <text evidence="2">The sequence shown here is derived from an EMBL/GenBank/DDBJ whole genome shotgun (WGS) entry which is preliminary data.</text>
</comment>
<name>A0ABW2LEA1_9BACT</name>
<keyword evidence="1" id="KW-1133">Transmembrane helix</keyword>
<dbReference type="PANTHER" id="PTHR43471:SF10">
    <property type="entry name" value="SLL1107 PROTEIN"/>
    <property type="match status" value="1"/>
</dbReference>
<feature type="transmembrane region" description="Helical" evidence="1">
    <location>
        <begin position="113"/>
        <end position="140"/>
    </location>
</feature>
<gene>
    <name evidence="2" type="ORF">ACFQY0_18100</name>
</gene>
<feature type="transmembrane region" description="Helical" evidence="1">
    <location>
        <begin position="70"/>
        <end position="92"/>
    </location>
</feature>
<accession>A0ABW2LEA1</accession>
<evidence type="ECO:0000256" key="1">
    <source>
        <dbReference type="SAM" id="Phobius"/>
    </source>
</evidence>
<feature type="transmembrane region" description="Helical" evidence="1">
    <location>
        <begin position="31"/>
        <end position="50"/>
    </location>
</feature>
<keyword evidence="1" id="KW-0472">Membrane</keyword>
<feature type="transmembrane region" description="Helical" evidence="1">
    <location>
        <begin position="278"/>
        <end position="297"/>
    </location>
</feature>
<dbReference type="EMBL" id="JBHTBS010000012">
    <property type="protein sequence ID" value="MFC7339111.1"/>
    <property type="molecule type" value="Genomic_DNA"/>
</dbReference>
<dbReference type="PANTHER" id="PTHR43471">
    <property type="entry name" value="ABC TRANSPORTER PERMEASE"/>
    <property type="match status" value="1"/>
</dbReference>
<dbReference type="RefSeq" id="WP_379715283.1">
    <property type="nucleotide sequence ID" value="NZ_JBHTBS010000012.1"/>
</dbReference>
<keyword evidence="3" id="KW-1185">Reference proteome</keyword>
<reference evidence="3" key="1">
    <citation type="journal article" date="2019" name="Int. J. Syst. Evol. Microbiol.">
        <title>The Global Catalogue of Microorganisms (GCM) 10K type strain sequencing project: providing services to taxonomists for standard genome sequencing and annotation.</title>
        <authorList>
            <consortium name="The Broad Institute Genomics Platform"/>
            <consortium name="The Broad Institute Genome Sequencing Center for Infectious Disease"/>
            <person name="Wu L."/>
            <person name="Ma J."/>
        </authorList>
    </citation>
    <scope>NUCLEOTIDE SEQUENCE [LARGE SCALE GENOMIC DNA]</scope>
    <source>
        <strain evidence="3">CGMCC 4.1467</strain>
    </source>
</reference>
<feature type="transmembrane region" description="Helical" evidence="1">
    <location>
        <begin position="209"/>
        <end position="227"/>
    </location>
</feature>
<organism evidence="2 3">
    <name type="scientific">Haloferula chungangensis</name>
    <dbReference type="NCBI Taxonomy" id="1048331"/>
    <lineage>
        <taxon>Bacteria</taxon>
        <taxon>Pseudomonadati</taxon>
        <taxon>Verrucomicrobiota</taxon>
        <taxon>Verrucomicrobiia</taxon>
        <taxon>Verrucomicrobiales</taxon>
        <taxon>Verrucomicrobiaceae</taxon>
        <taxon>Haloferula</taxon>
    </lineage>
</organism>
<evidence type="ECO:0000313" key="2">
    <source>
        <dbReference type="EMBL" id="MFC7339111.1"/>
    </source>
</evidence>
<proteinExistence type="predicted"/>